<organism evidence="2 3">
    <name type="scientific">Geosmithia morbida</name>
    <dbReference type="NCBI Taxonomy" id="1094350"/>
    <lineage>
        <taxon>Eukaryota</taxon>
        <taxon>Fungi</taxon>
        <taxon>Dikarya</taxon>
        <taxon>Ascomycota</taxon>
        <taxon>Pezizomycotina</taxon>
        <taxon>Sordariomycetes</taxon>
        <taxon>Hypocreomycetidae</taxon>
        <taxon>Hypocreales</taxon>
        <taxon>Bionectriaceae</taxon>
        <taxon>Geosmithia</taxon>
    </lineage>
</organism>
<evidence type="ECO:0000313" key="2">
    <source>
        <dbReference type="EMBL" id="KAF4123400.1"/>
    </source>
</evidence>
<gene>
    <name evidence="2" type="ORF">GMORB2_6101</name>
</gene>
<feature type="transmembrane region" description="Helical" evidence="1">
    <location>
        <begin position="7"/>
        <end position="26"/>
    </location>
</feature>
<dbReference type="AlphaFoldDB" id="A0A9P4YWM5"/>
<dbReference type="GeneID" id="55972326"/>
<keyword evidence="1" id="KW-0812">Transmembrane</keyword>
<evidence type="ECO:0000256" key="1">
    <source>
        <dbReference type="SAM" id="Phobius"/>
    </source>
</evidence>
<proteinExistence type="predicted"/>
<name>A0A9P4YWM5_9HYPO</name>
<dbReference type="Proteomes" id="UP000749293">
    <property type="component" value="Unassembled WGS sequence"/>
</dbReference>
<keyword evidence="3" id="KW-1185">Reference proteome</keyword>
<dbReference type="EMBL" id="JAANYQ010000006">
    <property type="protein sequence ID" value="KAF4123400.1"/>
    <property type="molecule type" value="Genomic_DNA"/>
</dbReference>
<keyword evidence="1" id="KW-0472">Membrane</keyword>
<keyword evidence="1" id="KW-1133">Transmembrane helix</keyword>
<sequence>MCSVESAVRACVSLIGGGVSGLGLGYDFVMVNTSHYHYYTVQAHVAILALTSACLDLLLTNTIDAPRQPRHHKRQEQSRYGQDWAVLAAVPTGAAAGVVRQLDGLAGTTNAGHLKSRCPSE</sequence>
<protein>
    <submittedName>
        <fullName evidence="2">Uncharacterized protein</fullName>
    </submittedName>
</protein>
<evidence type="ECO:0000313" key="3">
    <source>
        <dbReference type="Proteomes" id="UP000749293"/>
    </source>
</evidence>
<comment type="caution">
    <text evidence="2">The sequence shown here is derived from an EMBL/GenBank/DDBJ whole genome shotgun (WGS) entry which is preliminary data.</text>
</comment>
<feature type="transmembrane region" description="Helical" evidence="1">
    <location>
        <begin position="38"/>
        <end position="59"/>
    </location>
</feature>
<reference evidence="2" key="1">
    <citation type="submission" date="2020-03" db="EMBL/GenBank/DDBJ databases">
        <title>Site-based positive gene gene selection in Geosmithia morbida across the United States reveals a broad range of putative effectors and factors for local host and environmental adapation.</title>
        <authorList>
            <person name="Onufrak A."/>
            <person name="Murdoch R.W."/>
            <person name="Gazis R."/>
            <person name="Huff M."/>
            <person name="Staton M."/>
            <person name="Klingeman W."/>
            <person name="Hadziabdic D."/>
        </authorList>
    </citation>
    <scope>NUCLEOTIDE SEQUENCE</scope>
    <source>
        <strain evidence="2">1262</strain>
    </source>
</reference>
<accession>A0A9P4YWM5</accession>
<dbReference type="RefSeq" id="XP_035322052.1">
    <property type="nucleotide sequence ID" value="XM_035468071.1"/>
</dbReference>